<accession>A0A0D7BAT7</accession>
<evidence type="ECO:0000256" key="3">
    <source>
        <dbReference type="ARBA" id="ARBA00022806"/>
    </source>
</evidence>
<dbReference type="OrthoDB" id="6513042at2759"/>
<dbReference type="PANTHER" id="PTHR43788:SF8">
    <property type="entry name" value="DNA-BINDING PROTEIN SMUBP-2"/>
    <property type="match status" value="1"/>
</dbReference>
<dbReference type="PANTHER" id="PTHR43788">
    <property type="entry name" value="DNA2/NAM7 HELICASE FAMILY MEMBER"/>
    <property type="match status" value="1"/>
</dbReference>
<dbReference type="SUPFAM" id="SSF52540">
    <property type="entry name" value="P-loop containing nucleoside triphosphate hydrolases"/>
    <property type="match status" value="1"/>
</dbReference>
<dbReference type="Gene3D" id="3.40.50.300">
    <property type="entry name" value="P-loop containing nucleotide triphosphate hydrolases"/>
    <property type="match status" value="2"/>
</dbReference>
<dbReference type="GO" id="GO:0005524">
    <property type="term" value="F:ATP binding"/>
    <property type="evidence" value="ECO:0007669"/>
    <property type="project" value="UniProtKB-KW"/>
</dbReference>
<dbReference type="GO" id="GO:0016787">
    <property type="term" value="F:hydrolase activity"/>
    <property type="evidence" value="ECO:0007669"/>
    <property type="project" value="UniProtKB-KW"/>
</dbReference>
<dbReference type="InterPro" id="IPR050534">
    <property type="entry name" value="Coronavir_polyprotein_1ab"/>
</dbReference>
<feature type="non-terminal residue" evidence="6">
    <location>
        <position position="1"/>
    </location>
</feature>
<dbReference type="STRING" id="1314674.A0A0D7BAT7"/>
<keyword evidence="3" id="KW-0347">Helicase</keyword>
<evidence type="ECO:0000313" key="7">
    <source>
        <dbReference type="Proteomes" id="UP000054007"/>
    </source>
</evidence>
<keyword evidence="7" id="KW-1185">Reference proteome</keyword>
<keyword evidence="1" id="KW-0547">Nucleotide-binding</keyword>
<dbReference type="Proteomes" id="UP000054007">
    <property type="component" value="Unassembled WGS sequence"/>
</dbReference>
<evidence type="ECO:0000313" key="6">
    <source>
        <dbReference type="EMBL" id="KIY67259.1"/>
    </source>
</evidence>
<dbReference type="CDD" id="cd18808">
    <property type="entry name" value="SF1_C_Upf1"/>
    <property type="match status" value="1"/>
</dbReference>
<evidence type="ECO:0000256" key="4">
    <source>
        <dbReference type="ARBA" id="ARBA00022840"/>
    </source>
</evidence>
<feature type="domain" description="Helicase ATP-binding" evidence="5">
    <location>
        <begin position="155"/>
        <end position="384"/>
    </location>
</feature>
<dbReference type="InterPro" id="IPR027417">
    <property type="entry name" value="P-loop_NTPase"/>
</dbReference>
<dbReference type="Pfam" id="PF13604">
    <property type="entry name" value="AAA_30"/>
    <property type="match status" value="1"/>
</dbReference>
<evidence type="ECO:0000259" key="5">
    <source>
        <dbReference type="SMART" id="SM00487"/>
    </source>
</evidence>
<dbReference type="Pfam" id="PF13087">
    <property type="entry name" value="AAA_12"/>
    <property type="match status" value="1"/>
</dbReference>
<dbReference type="InterPro" id="IPR014001">
    <property type="entry name" value="Helicase_ATP-bd"/>
</dbReference>
<dbReference type="AlphaFoldDB" id="A0A0D7BAT7"/>
<dbReference type="EMBL" id="KN880530">
    <property type="protein sequence ID" value="KIY67259.1"/>
    <property type="molecule type" value="Genomic_DNA"/>
</dbReference>
<gene>
    <name evidence="6" type="ORF">CYLTODRAFT_353534</name>
</gene>
<protein>
    <submittedName>
        <fullName evidence="6">p-loop containing nucleoside triphosphate hydrolase protein</fullName>
    </submittedName>
</protein>
<evidence type="ECO:0000256" key="2">
    <source>
        <dbReference type="ARBA" id="ARBA00022801"/>
    </source>
</evidence>
<keyword evidence="4" id="KW-0067">ATP-binding</keyword>
<sequence>LDILSKAYFDQMSLVALKPIRTENEVAVSREKGEVIAISQRYKTKIREPGQKQHLQVITLANNGRSVAERAKLSGAPDGRTAKIATSSRRDVLRVITVGREDPTSAEAQKLDLILGTLCNNTTITSSPYFCTIFKTGVAVFAPSTRMLASSDQFTERELNPSQRRAVDAILSNSPKTSCVVIHGPPGTGKTTVIAAAAMAGFRSDPKRTIWLVAQSNVAVKNIAEKLATLGFLQFKILVSHDFHYDWHEHLYEPIKRNLIRSDDFKQDDLAMSRDLQGSRVILCTISMLSSNRIGAIIRVVPVDTLVVDEASQIEVGSYLHPLHRYAKSLKKMVFIGDDKQLPPFGDNEIKGLESIFEKPHLRSNAVFLNTQYRMPIPLGKFISKNVYGNKLKSVHDIGTPCCLFVNTVGIEEKQGHSWINKGEAATVCRLAKLLQRRNRAFKVITPYDSQRGLLQKALKDSGLEWENKCFNVDSFQGNEEDYIIVSVVRTNNLGFLNDARRMNVMLTRCKKGMFICSSRGFLDGPAKSTLVGKLAREVGDAGWTTAQRVLNGDLSFLA</sequence>
<dbReference type="SMART" id="SM00487">
    <property type="entry name" value="DEXDc"/>
    <property type="match status" value="1"/>
</dbReference>
<reference evidence="6 7" key="1">
    <citation type="journal article" date="2015" name="Fungal Genet. Biol.">
        <title>Evolution of novel wood decay mechanisms in Agaricales revealed by the genome sequences of Fistulina hepatica and Cylindrobasidium torrendii.</title>
        <authorList>
            <person name="Floudas D."/>
            <person name="Held B.W."/>
            <person name="Riley R."/>
            <person name="Nagy L.G."/>
            <person name="Koehler G."/>
            <person name="Ransdell A.S."/>
            <person name="Younus H."/>
            <person name="Chow J."/>
            <person name="Chiniquy J."/>
            <person name="Lipzen A."/>
            <person name="Tritt A."/>
            <person name="Sun H."/>
            <person name="Haridas S."/>
            <person name="LaButti K."/>
            <person name="Ohm R.A."/>
            <person name="Kues U."/>
            <person name="Blanchette R.A."/>
            <person name="Grigoriev I.V."/>
            <person name="Minto R.E."/>
            <person name="Hibbett D.S."/>
        </authorList>
    </citation>
    <scope>NUCLEOTIDE SEQUENCE [LARGE SCALE GENOMIC DNA]</scope>
    <source>
        <strain evidence="6 7">FP15055 ss-10</strain>
    </source>
</reference>
<dbReference type="GO" id="GO:0043139">
    <property type="term" value="F:5'-3' DNA helicase activity"/>
    <property type="evidence" value="ECO:0007669"/>
    <property type="project" value="TreeGrafter"/>
</dbReference>
<dbReference type="InterPro" id="IPR041679">
    <property type="entry name" value="DNA2/NAM7-like_C"/>
</dbReference>
<dbReference type="CDD" id="cd17934">
    <property type="entry name" value="DEXXQc_Upf1-like"/>
    <property type="match status" value="1"/>
</dbReference>
<keyword evidence="2 6" id="KW-0378">Hydrolase</keyword>
<evidence type="ECO:0000256" key="1">
    <source>
        <dbReference type="ARBA" id="ARBA00022741"/>
    </source>
</evidence>
<proteinExistence type="predicted"/>
<dbReference type="InterPro" id="IPR047187">
    <property type="entry name" value="SF1_C_Upf1"/>
</dbReference>
<organism evidence="6 7">
    <name type="scientific">Cylindrobasidium torrendii FP15055 ss-10</name>
    <dbReference type="NCBI Taxonomy" id="1314674"/>
    <lineage>
        <taxon>Eukaryota</taxon>
        <taxon>Fungi</taxon>
        <taxon>Dikarya</taxon>
        <taxon>Basidiomycota</taxon>
        <taxon>Agaricomycotina</taxon>
        <taxon>Agaricomycetes</taxon>
        <taxon>Agaricomycetidae</taxon>
        <taxon>Agaricales</taxon>
        <taxon>Marasmiineae</taxon>
        <taxon>Physalacriaceae</taxon>
        <taxon>Cylindrobasidium</taxon>
    </lineage>
</organism>
<name>A0A0D7BAT7_9AGAR</name>